<evidence type="ECO:0000256" key="1">
    <source>
        <dbReference type="SAM" id="MobiDB-lite"/>
    </source>
</evidence>
<sequence length="154" mass="17835">MSCQVFEELPARTPADGCESIDSGEFMDVSFNDIPPYIKIEQISLDRQLKTEHDLRRRYLKRSMEIFRIKHASLKRKDSFLYRQHKQIKNRLHNFLNSAFCQENATVVPNGSCRDQQMSTPKQKSTSTQTRVRSLASSPGLLTIFKKGKKCTFC</sequence>
<organism evidence="2 3">
    <name type="scientific">Patella caerulea</name>
    <name type="common">Rayed Mediterranean limpet</name>
    <dbReference type="NCBI Taxonomy" id="87958"/>
    <lineage>
        <taxon>Eukaryota</taxon>
        <taxon>Metazoa</taxon>
        <taxon>Spiralia</taxon>
        <taxon>Lophotrochozoa</taxon>
        <taxon>Mollusca</taxon>
        <taxon>Gastropoda</taxon>
        <taxon>Patellogastropoda</taxon>
        <taxon>Patelloidea</taxon>
        <taxon>Patellidae</taxon>
        <taxon>Patella</taxon>
    </lineage>
</organism>
<dbReference type="EMBL" id="JAZGQO010000021">
    <property type="protein sequence ID" value="KAK6165858.1"/>
    <property type="molecule type" value="Genomic_DNA"/>
</dbReference>
<feature type="compositionally biased region" description="Low complexity" evidence="1">
    <location>
        <begin position="116"/>
        <end position="130"/>
    </location>
</feature>
<protein>
    <submittedName>
        <fullName evidence="2">Uncharacterized protein</fullName>
    </submittedName>
</protein>
<accession>A0AAN8IZU2</accession>
<proteinExistence type="predicted"/>
<feature type="region of interest" description="Disordered" evidence="1">
    <location>
        <begin position="112"/>
        <end position="132"/>
    </location>
</feature>
<evidence type="ECO:0000313" key="3">
    <source>
        <dbReference type="Proteomes" id="UP001347796"/>
    </source>
</evidence>
<dbReference type="AlphaFoldDB" id="A0AAN8IZU2"/>
<dbReference type="Proteomes" id="UP001347796">
    <property type="component" value="Unassembled WGS sequence"/>
</dbReference>
<comment type="caution">
    <text evidence="2">The sequence shown here is derived from an EMBL/GenBank/DDBJ whole genome shotgun (WGS) entry which is preliminary data.</text>
</comment>
<evidence type="ECO:0000313" key="2">
    <source>
        <dbReference type="EMBL" id="KAK6165858.1"/>
    </source>
</evidence>
<gene>
    <name evidence="2" type="ORF">SNE40_022687</name>
</gene>
<keyword evidence="3" id="KW-1185">Reference proteome</keyword>
<reference evidence="2 3" key="1">
    <citation type="submission" date="2024-01" db="EMBL/GenBank/DDBJ databases">
        <title>The genome of the rayed Mediterranean limpet Patella caerulea (Linnaeus, 1758).</title>
        <authorList>
            <person name="Anh-Thu Weber A."/>
            <person name="Halstead-Nussloch G."/>
        </authorList>
    </citation>
    <scope>NUCLEOTIDE SEQUENCE [LARGE SCALE GENOMIC DNA]</scope>
    <source>
        <strain evidence="2">AATW-2023a</strain>
        <tissue evidence="2">Whole specimen</tissue>
    </source>
</reference>
<name>A0AAN8IZU2_PATCE</name>